<gene>
    <name evidence="5" type="ORF">CIAN88_12245</name>
</gene>
<organism evidence="5 6">
    <name type="scientific">Clostridium innocuum</name>
    <dbReference type="NCBI Taxonomy" id="1522"/>
    <lineage>
        <taxon>Bacteria</taxon>
        <taxon>Bacillati</taxon>
        <taxon>Bacillota</taxon>
        <taxon>Clostridia</taxon>
        <taxon>Eubacteriales</taxon>
        <taxon>Clostridiaceae</taxon>
        <taxon>Clostridium</taxon>
    </lineage>
</organism>
<dbReference type="SUPFAM" id="SSF46785">
    <property type="entry name" value="Winged helix' DNA-binding domain"/>
    <property type="match status" value="1"/>
</dbReference>
<dbReference type="PROSITE" id="PS00894">
    <property type="entry name" value="HTH_DEOR_1"/>
    <property type="match status" value="1"/>
</dbReference>
<evidence type="ECO:0000313" key="5">
    <source>
        <dbReference type="EMBL" id="KGJ52915.1"/>
    </source>
</evidence>
<dbReference type="Proteomes" id="UP000030008">
    <property type="component" value="Unassembled WGS sequence"/>
</dbReference>
<dbReference type="SUPFAM" id="SSF100950">
    <property type="entry name" value="NagB/RpiA/CoA transferase-like"/>
    <property type="match status" value="1"/>
</dbReference>
<evidence type="ECO:0000256" key="1">
    <source>
        <dbReference type="ARBA" id="ARBA00023015"/>
    </source>
</evidence>
<feature type="domain" description="HTH deoR-type" evidence="4">
    <location>
        <begin position="7"/>
        <end position="62"/>
    </location>
</feature>
<proteinExistence type="predicted"/>
<dbReference type="SMART" id="SM00420">
    <property type="entry name" value="HTH_DEOR"/>
    <property type="match status" value="1"/>
</dbReference>
<dbReference type="InterPro" id="IPR050313">
    <property type="entry name" value="Carb_Metab_HTH_regulators"/>
</dbReference>
<keyword evidence="1" id="KW-0805">Transcription regulation</keyword>
<sequence>MNNDKKARRRHQRICEVLQEQEHMQVLELCELFHVSPATIRNDLTVLEKKQLLKRIPGGAVSIGRMPQNTIFSARESLHMDLKDKMADYAVAHLIKEGMNVALDAGTTCCAIAKKLADASCRCTVITYSLPVANALVHCEHVEVFLMAGRLDKKHESFHDDVAVEAMKRMNSDLFFLSPNGIDPIAGITSSATDENIMKRMMHEHAEETIVCADHSKFFKKAFKTICQLSDIKGILSDSELSGEIQQKYSSMGVRLYLAEK</sequence>
<reference evidence="5 6" key="1">
    <citation type="submission" date="2014-08" db="EMBL/GenBank/DDBJ databases">
        <title>Clostridium innocuum, an unnegligible vancomycin-resistant pathogen causing extra-intestinal infections.</title>
        <authorList>
            <person name="Feng Y."/>
            <person name="Chiu C.-H."/>
        </authorList>
    </citation>
    <scope>NUCLEOTIDE SEQUENCE [LARGE SCALE GENOMIC DNA]</scope>
    <source>
        <strain evidence="5 6">AN88</strain>
    </source>
</reference>
<dbReference type="Pfam" id="PF08220">
    <property type="entry name" value="HTH_DeoR"/>
    <property type="match status" value="1"/>
</dbReference>
<dbReference type="InterPro" id="IPR037171">
    <property type="entry name" value="NagB/RpiA_transferase-like"/>
</dbReference>
<dbReference type="AlphaFoldDB" id="A0A099I5H1"/>
<dbReference type="Pfam" id="PF00455">
    <property type="entry name" value="DeoRC"/>
    <property type="match status" value="1"/>
</dbReference>
<dbReference type="InterPro" id="IPR001034">
    <property type="entry name" value="DeoR_HTH"/>
</dbReference>
<name>A0A099I5H1_CLOIN</name>
<dbReference type="EMBL" id="JQIF01000050">
    <property type="protein sequence ID" value="KGJ52915.1"/>
    <property type="molecule type" value="Genomic_DNA"/>
</dbReference>
<dbReference type="Gene3D" id="1.10.10.10">
    <property type="entry name" value="Winged helix-like DNA-binding domain superfamily/Winged helix DNA-binding domain"/>
    <property type="match status" value="1"/>
</dbReference>
<dbReference type="GO" id="GO:0003700">
    <property type="term" value="F:DNA-binding transcription factor activity"/>
    <property type="evidence" value="ECO:0007669"/>
    <property type="project" value="InterPro"/>
</dbReference>
<dbReference type="InterPro" id="IPR036388">
    <property type="entry name" value="WH-like_DNA-bd_sf"/>
</dbReference>
<dbReference type="PANTHER" id="PTHR30363">
    <property type="entry name" value="HTH-TYPE TRANSCRIPTIONAL REGULATOR SRLR-RELATED"/>
    <property type="match status" value="1"/>
</dbReference>
<evidence type="ECO:0000259" key="4">
    <source>
        <dbReference type="PROSITE" id="PS51000"/>
    </source>
</evidence>
<keyword evidence="3" id="KW-0804">Transcription</keyword>
<evidence type="ECO:0000313" key="6">
    <source>
        <dbReference type="Proteomes" id="UP000030008"/>
    </source>
</evidence>
<dbReference type="PANTHER" id="PTHR30363:SF44">
    <property type="entry name" value="AGA OPERON TRANSCRIPTIONAL REPRESSOR-RELATED"/>
    <property type="match status" value="1"/>
</dbReference>
<dbReference type="RefSeq" id="WP_044905690.1">
    <property type="nucleotide sequence ID" value="NZ_JQIF01000050.1"/>
</dbReference>
<accession>A0A099I5H1</accession>
<dbReference type="InterPro" id="IPR036390">
    <property type="entry name" value="WH_DNA-bd_sf"/>
</dbReference>
<evidence type="ECO:0000256" key="2">
    <source>
        <dbReference type="ARBA" id="ARBA00023125"/>
    </source>
</evidence>
<dbReference type="InterPro" id="IPR014036">
    <property type="entry name" value="DeoR-like_C"/>
</dbReference>
<dbReference type="InterPro" id="IPR018356">
    <property type="entry name" value="Tscrpt_reg_HTH_DeoR_CS"/>
</dbReference>
<dbReference type="SMART" id="SM01134">
    <property type="entry name" value="DeoRC"/>
    <property type="match status" value="1"/>
</dbReference>
<protein>
    <submittedName>
        <fullName evidence="5">Transcriptional regulator</fullName>
    </submittedName>
</protein>
<dbReference type="PRINTS" id="PR00037">
    <property type="entry name" value="HTHLACR"/>
</dbReference>
<comment type="caution">
    <text evidence="5">The sequence shown here is derived from an EMBL/GenBank/DDBJ whole genome shotgun (WGS) entry which is preliminary data.</text>
</comment>
<dbReference type="GO" id="GO:0003677">
    <property type="term" value="F:DNA binding"/>
    <property type="evidence" value="ECO:0007669"/>
    <property type="project" value="UniProtKB-KW"/>
</dbReference>
<dbReference type="Gene3D" id="3.40.50.1360">
    <property type="match status" value="1"/>
</dbReference>
<keyword evidence="2" id="KW-0238">DNA-binding</keyword>
<evidence type="ECO:0000256" key="3">
    <source>
        <dbReference type="ARBA" id="ARBA00023163"/>
    </source>
</evidence>
<dbReference type="PROSITE" id="PS51000">
    <property type="entry name" value="HTH_DEOR_2"/>
    <property type="match status" value="1"/>
</dbReference>